<dbReference type="EMBL" id="CP014209">
    <property type="protein sequence ID" value="ANC30845.1"/>
    <property type="molecule type" value="Genomic_DNA"/>
</dbReference>
<dbReference type="RefSeq" id="WP_068202247.1">
    <property type="nucleotide sequence ID" value="NZ_CP014209.1"/>
</dbReference>
<reference evidence="1 2" key="1">
    <citation type="submission" date="2016-01" db="EMBL/GenBank/DDBJ databases">
        <title>Complete genome sequence of a soil Actinobacterium, Isoptericola dokdonensis DS-3.</title>
        <authorList>
            <person name="Kwon S.-K."/>
            <person name="Kim J.F."/>
        </authorList>
    </citation>
    <scope>NUCLEOTIDE SEQUENCE [LARGE SCALE GENOMIC DNA]</scope>
    <source>
        <strain evidence="1 2">DS-3</strain>
    </source>
</reference>
<dbReference type="KEGG" id="ido:I598_1285"/>
<proteinExistence type="predicted"/>
<sequence length="131" mass="14301">MKVLSYAEGVLPRMPRRLPPLPPAEPEPVTWASLGLDPADAAALARLAAREESLDRVRWVAAGRAHQRAEVERTGQRNAARRAAVLAGLPALLAQRRAETARQDADAAALDAERADELDRSRRVLASLRTR</sequence>
<dbReference type="Proteomes" id="UP000076794">
    <property type="component" value="Chromosome"/>
</dbReference>
<evidence type="ECO:0008006" key="3">
    <source>
        <dbReference type="Google" id="ProtNLM"/>
    </source>
</evidence>
<protein>
    <recommendedName>
        <fullName evidence="3">Flagellar FliJ protein</fullName>
    </recommendedName>
</protein>
<dbReference type="STRING" id="1300344.I598_1285"/>
<dbReference type="PATRIC" id="fig|1300344.3.peg.1286"/>
<gene>
    <name evidence="1" type="ORF">I598_1285</name>
</gene>
<evidence type="ECO:0000313" key="2">
    <source>
        <dbReference type="Proteomes" id="UP000076794"/>
    </source>
</evidence>
<organism evidence="1 2">
    <name type="scientific">Isoptericola dokdonensis DS-3</name>
    <dbReference type="NCBI Taxonomy" id="1300344"/>
    <lineage>
        <taxon>Bacteria</taxon>
        <taxon>Bacillati</taxon>
        <taxon>Actinomycetota</taxon>
        <taxon>Actinomycetes</taxon>
        <taxon>Micrococcales</taxon>
        <taxon>Promicromonosporaceae</taxon>
        <taxon>Isoptericola</taxon>
    </lineage>
</organism>
<evidence type="ECO:0000313" key="1">
    <source>
        <dbReference type="EMBL" id="ANC30845.1"/>
    </source>
</evidence>
<name>A0A161I113_9MICO</name>
<dbReference type="AlphaFoldDB" id="A0A161I113"/>
<accession>A0A161I113</accession>
<keyword evidence="2" id="KW-1185">Reference proteome</keyword>